<evidence type="ECO:0000313" key="2">
    <source>
        <dbReference type="Proteomes" id="UP001497535"/>
    </source>
</evidence>
<protein>
    <submittedName>
        <fullName evidence="1">Uncharacterized protein</fullName>
    </submittedName>
</protein>
<accession>A0ACB1APJ3</accession>
<sequence>MPSRGAKPLLTLPKGRSCGSGMPFSYTMYALPREPPLARMHESLLEHPW</sequence>
<keyword evidence="2" id="KW-1185">Reference proteome</keyword>
<gene>
    <name evidence="1" type="ORF">MENTE1834_LOCUS41270</name>
</gene>
<dbReference type="Proteomes" id="UP001497535">
    <property type="component" value="Unassembled WGS sequence"/>
</dbReference>
<dbReference type="EMBL" id="CAVMJV010000101">
    <property type="protein sequence ID" value="CAK5096923.1"/>
    <property type="molecule type" value="Genomic_DNA"/>
</dbReference>
<comment type="caution">
    <text evidence="1">The sequence shown here is derived from an EMBL/GenBank/DDBJ whole genome shotgun (WGS) entry which is preliminary data.</text>
</comment>
<proteinExistence type="predicted"/>
<reference evidence="1" key="1">
    <citation type="submission" date="2023-11" db="EMBL/GenBank/DDBJ databases">
        <authorList>
            <person name="Poullet M."/>
        </authorList>
    </citation>
    <scope>NUCLEOTIDE SEQUENCE</scope>
    <source>
        <strain evidence="1">E1834</strain>
    </source>
</reference>
<organism evidence="1 2">
    <name type="scientific">Meloidogyne enterolobii</name>
    <name type="common">Root-knot nematode worm</name>
    <name type="synonym">Meloidogyne mayaguensis</name>
    <dbReference type="NCBI Taxonomy" id="390850"/>
    <lineage>
        <taxon>Eukaryota</taxon>
        <taxon>Metazoa</taxon>
        <taxon>Ecdysozoa</taxon>
        <taxon>Nematoda</taxon>
        <taxon>Chromadorea</taxon>
        <taxon>Rhabditida</taxon>
        <taxon>Tylenchina</taxon>
        <taxon>Tylenchomorpha</taxon>
        <taxon>Tylenchoidea</taxon>
        <taxon>Meloidogynidae</taxon>
        <taxon>Meloidogyninae</taxon>
        <taxon>Meloidogyne</taxon>
    </lineage>
</organism>
<name>A0ACB1APJ3_MELEN</name>
<evidence type="ECO:0000313" key="1">
    <source>
        <dbReference type="EMBL" id="CAK5096923.1"/>
    </source>
</evidence>